<keyword evidence="2" id="KW-0407">Ion channel</keyword>
<keyword evidence="2" id="KW-0406">Ion transport</keyword>
<organism evidence="2 3">
    <name type="scientific">Stegodyphus mimosarum</name>
    <name type="common">African social velvet spider</name>
    <dbReference type="NCBI Taxonomy" id="407821"/>
    <lineage>
        <taxon>Eukaryota</taxon>
        <taxon>Metazoa</taxon>
        <taxon>Ecdysozoa</taxon>
        <taxon>Arthropoda</taxon>
        <taxon>Chelicerata</taxon>
        <taxon>Arachnida</taxon>
        <taxon>Araneae</taxon>
        <taxon>Araneomorphae</taxon>
        <taxon>Entelegynae</taxon>
        <taxon>Eresoidea</taxon>
        <taxon>Eresidae</taxon>
        <taxon>Stegodyphus</taxon>
    </lineage>
</organism>
<sequence>MLNPGPSYLMQSSDICFYMNITKEENSAFLPAPGNEDNSKLKSPNVSNLHINLGDSDYKSLEMTPIRSKFKIGLMKKFGKHLDLPKMDGAPGSENFSAALARGRRPSIAPVPAMFGQGSDSESEEEEEEDNNKD</sequence>
<accession>A0A087SX38</accession>
<proteinExistence type="predicted"/>
<dbReference type="OrthoDB" id="6433522at2759"/>
<evidence type="ECO:0000313" key="3">
    <source>
        <dbReference type="Proteomes" id="UP000054359"/>
    </source>
</evidence>
<feature type="non-terminal residue" evidence="2">
    <location>
        <position position="134"/>
    </location>
</feature>
<gene>
    <name evidence="2" type="ORF">X975_24274</name>
</gene>
<dbReference type="EMBL" id="KK112354">
    <property type="protein sequence ID" value="KFM57427.1"/>
    <property type="molecule type" value="Genomic_DNA"/>
</dbReference>
<keyword evidence="3" id="KW-1185">Reference proteome</keyword>
<evidence type="ECO:0000313" key="2">
    <source>
        <dbReference type="EMBL" id="KFM57427.1"/>
    </source>
</evidence>
<feature type="region of interest" description="Disordered" evidence="1">
    <location>
        <begin position="90"/>
        <end position="134"/>
    </location>
</feature>
<reference evidence="2 3" key="1">
    <citation type="submission" date="2013-11" db="EMBL/GenBank/DDBJ databases">
        <title>Genome sequencing of Stegodyphus mimosarum.</title>
        <authorList>
            <person name="Bechsgaard J."/>
        </authorList>
    </citation>
    <scope>NUCLEOTIDE SEQUENCE [LARGE SCALE GENOMIC DNA]</scope>
</reference>
<keyword evidence="2" id="KW-0813">Transport</keyword>
<dbReference type="GO" id="GO:0034220">
    <property type="term" value="P:monoatomic ion transmembrane transport"/>
    <property type="evidence" value="ECO:0007669"/>
    <property type="project" value="UniProtKB-KW"/>
</dbReference>
<dbReference type="AlphaFoldDB" id="A0A087SX38"/>
<protein>
    <submittedName>
        <fullName evidence="2">Potassium channel subfamily T member 2</fullName>
    </submittedName>
</protein>
<dbReference type="Proteomes" id="UP000054359">
    <property type="component" value="Unassembled WGS sequence"/>
</dbReference>
<evidence type="ECO:0000256" key="1">
    <source>
        <dbReference type="SAM" id="MobiDB-lite"/>
    </source>
</evidence>
<feature type="compositionally biased region" description="Acidic residues" evidence="1">
    <location>
        <begin position="121"/>
        <end position="134"/>
    </location>
</feature>
<name>A0A087SX38_STEMI</name>